<feature type="binding site" evidence="8">
    <location>
        <begin position="11"/>
        <end position="12"/>
    </location>
    <ligand>
        <name>substrate</name>
    </ligand>
</feature>
<comment type="caution">
    <text evidence="9">The sequence shown here is derived from an EMBL/GenBank/DDBJ whole genome shotgun (WGS) entry which is preliminary data.</text>
</comment>
<evidence type="ECO:0000256" key="2">
    <source>
        <dbReference type="ARBA" id="ARBA00013090"/>
    </source>
</evidence>
<gene>
    <name evidence="8 9" type="primary">murI</name>
    <name evidence="9" type="ORF">LKD81_07015</name>
</gene>
<name>A0AAE3E932_9FIRM</name>
<comment type="pathway">
    <text evidence="8">Cell wall biogenesis; peptidoglycan biosynthesis.</text>
</comment>
<evidence type="ECO:0000313" key="10">
    <source>
        <dbReference type="Proteomes" id="UP001198182"/>
    </source>
</evidence>
<comment type="catalytic activity">
    <reaction evidence="1 8">
        <text>L-glutamate = D-glutamate</text>
        <dbReference type="Rhea" id="RHEA:12813"/>
        <dbReference type="ChEBI" id="CHEBI:29985"/>
        <dbReference type="ChEBI" id="CHEBI:29986"/>
        <dbReference type="EC" id="5.1.1.3"/>
    </reaction>
</comment>
<evidence type="ECO:0000256" key="5">
    <source>
        <dbReference type="ARBA" id="ARBA00023235"/>
    </source>
</evidence>
<dbReference type="FunFam" id="3.40.50.1860:FF:000002">
    <property type="entry name" value="Glutamate racemase"/>
    <property type="match status" value="1"/>
</dbReference>
<accession>A0AAE3E932</accession>
<evidence type="ECO:0000256" key="1">
    <source>
        <dbReference type="ARBA" id="ARBA00001602"/>
    </source>
</evidence>
<dbReference type="InterPro" id="IPR033134">
    <property type="entry name" value="Asp/Glu_racemase_AS_2"/>
</dbReference>
<feature type="active site" description="Proton donor/acceptor" evidence="8">
    <location>
        <position position="74"/>
    </location>
</feature>
<dbReference type="InterPro" id="IPR001920">
    <property type="entry name" value="Asp/Glu_race"/>
</dbReference>
<dbReference type="PROSITE" id="PS00924">
    <property type="entry name" value="ASP_GLU_RACEMASE_2"/>
    <property type="match status" value="1"/>
</dbReference>
<evidence type="ECO:0000256" key="8">
    <source>
        <dbReference type="HAMAP-Rule" id="MF_00258"/>
    </source>
</evidence>
<keyword evidence="10" id="KW-1185">Reference proteome</keyword>
<evidence type="ECO:0000256" key="4">
    <source>
        <dbReference type="ARBA" id="ARBA00022984"/>
    </source>
</evidence>
<dbReference type="Gene3D" id="3.40.50.1860">
    <property type="match status" value="2"/>
</dbReference>
<proteinExistence type="inferred from homology"/>
<dbReference type="Proteomes" id="UP001198182">
    <property type="component" value="Unassembled WGS sequence"/>
</dbReference>
<dbReference type="GO" id="GO:0071555">
    <property type="term" value="P:cell wall organization"/>
    <property type="evidence" value="ECO:0007669"/>
    <property type="project" value="UniProtKB-KW"/>
</dbReference>
<dbReference type="InterPro" id="IPR004391">
    <property type="entry name" value="Glu_race"/>
</dbReference>
<feature type="active site" description="Proton donor/acceptor" evidence="8">
    <location>
        <position position="185"/>
    </location>
</feature>
<dbReference type="SUPFAM" id="SSF53681">
    <property type="entry name" value="Aspartate/glutamate racemase"/>
    <property type="match status" value="2"/>
</dbReference>
<organism evidence="9 10">
    <name type="scientific">Hominifimenecus microfluidus</name>
    <dbReference type="NCBI Taxonomy" id="2885348"/>
    <lineage>
        <taxon>Bacteria</taxon>
        <taxon>Bacillati</taxon>
        <taxon>Bacillota</taxon>
        <taxon>Clostridia</taxon>
        <taxon>Lachnospirales</taxon>
        <taxon>Lachnospiraceae</taxon>
        <taxon>Hominifimenecus</taxon>
    </lineage>
</organism>
<dbReference type="InterPro" id="IPR015942">
    <property type="entry name" value="Asp/Glu/hydantoin_racemase"/>
</dbReference>
<dbReference type="GO" id="GO:0009252">
    <property type="term" value="P:peptidoglycan biosynthetic process"/>
    <property type="evidence" value="ECO:0007669"/>
    <property type="project" value="UniProtKB-UniRule"/>
</dbReference>
<reference evidence="9" key="1">
    <citation type="submission" date="2021-10" db="EMBL/GenBank/DDBJ databases">
        <title>Anaerobic single-cell dispensing facilitates the cultivation of human gut bacteria.</title>
        <authorList>
            <person name="Afrizal A."/>
        </authorList>
    </citation>
    <scope>NUCLEOTIDE SEQUENCE</scope>
    <source>
        <strain evidence="9">CLA-AA-H215</strain>
    </source>
</reference>
<keyword evidence="3 8" id="KW-0133">Cell shape</keyword>
<evidence type="ECO:0000256" key="6">
    <source>
        <dbReference type="ARBA" id="ARBA00023316"/>
    </source>
</evidence>
<evidence type="ECO:0000313" key="9">
    <source>
        <dbReference type="EMBL" id="MCC2230751.1"/>
    </source>
</evidence>
<dbReference type="PROSITE" id="PS00923">
    <property type="entry name" value="ASP_GLU_RACEMASE_1"/>
    <property type="match status" value="1"/>
</dbReference>
<keyword evidence="4 8" id="KW-0573">Peptidoglycan synthesis</keyword>
<dbReference type="EC" id="5.1.1.3" evidence="2 8"/>
<protein>
    <recommendedName>
        <fullName evidence="7 8">Glutamate racemase</fullName>
        <ecNumber evidence="2 8">5.1.1.3</ecNumber>
    </recommendedName>
</protein>
<comment type="function">
    <text evidence="8">Provides the (R)-glutamate required for cell wall biosynthesis.</text>
</comment>
<feature type="binding site" evidence="8">
    <location>
        <begin position="75"/>
        <end position="76"/>
    </location>
    <ligand>
        <name>substrate</name>
    </ligand>
</feature>
<dbReference type="InterPro" id="IPR018187">
    <property type="entry name" value="Asp/Glu_racemase_AS_1"/>
</dbReference>
<dbReference type="AlphaFoldDB" id="A0AAE3E932"/>
<sequence length="270" mass="29902">MNVNAPVGVFDSGVGGLTVAREIMRQAPEESLVYFGDTARVPYGSKSRDTILRYVRQIVRFLETKEVKAIVIACNTASAYTLETIEKEVDVPVIGVIKPGAKTAAESTVNGRIGVIATEATISSGLYPKFIRSLNPKLKVFSKACPLFCPLVEEGLTHDFVTEEIARRYLADLQQKDIDTLILGCTHYPLLRSMLSRIMGVEVQLVNPAYETAIGLKHLLAENHLNAQKLDVDPVHEFYVSDGAEKFKIFANSILPYDIKTTHVINIEEY</sequence>
<keyword evidence="5 8" id="KW-0413">Isomerase</keyword>
<dbReference type="EMBL" id="JAJEQR010000016">
    <property type="protein sequence ID" value="MCC2230751.1"/>
    <property type="molecule type" value="Genomic_DNA"/>
</dbReference>
<dbReference type="PANTHER" id="PTHR21198">
    <property type="entry name" value="GLUTAMATE RACEMASE"/>
    <property type="match status" value="1"/>
</dbReference>
<dbReference type="NCBIfam" id="TIGR00067">
    <property type="entry name" value="glut_race"/>
    <property type="match status" value="1"/>
</dbReference>
<dbReference type="PANTHER" id="PTHR21198:SF2">
    <property type="entry name" value="GLUTAMATE RACEMASE"/>
    <property type="match status" value="1"/>
</dbReference>
<dbReference type="RefSeq" id="WP_308453389.1">
    <property type="nucleotide sequence ID" value="NZ_JAJEQR010000016.1"/>
</dbReference>
<dbReference type="Pfam" id="PF01177">
    <property type="entry name" value="Asp_Glu_race"/>
    <property type="match status" value="1"/>
</dbReference>
<dbReference type="GO" id="GO:0008881">
    <property type="term" value="F:glutamate racemase activity"/>
    <property type="evidence" value="ECO:0007669"/>
    <property type="project" value="UniProtKB-UniRule"/>
</dbReference>
<evidence type="ECO:0000256" key="7">
    <source>
        <dbReference type="ARBA" id="ARBA00070053"/>
    </source>
</evidence>
<evidence type="ECO:0000256" key="3">
    <source>
        <dbReference type="ARBA" id="ARBA00022960"/>
    </source>
</evidence>
<feature type="binding site" evidence="8">
    <location>
        <begin position="186"/>
        <end position="187"/>
    </location>
    <ligand>
        <name>substrate</name>
    </ligand>
</feature>
<feature type="binding site" evidence="8">
    <location>
        <begin position="43"/>
        <end position="44"/>
    </location>
    <ligand>
        <name>substrate</name>
    </ligand>
</feature>
<keyword evidence="6 8" id="KW-0961">Cell wall biogenesis/degradation</keyword>
<dbReference type="HAMAP" id="MF_00258">
    <property type="entry name" value="Glu_racemase"/>
    <property type="match status" value="1"/>
</dbReference>
<comment type="similarity">
    <text evidence="8">Belongs to the aspartate/glutamate racemases family.</text>
</comment>
<dbReference type="GO" id="GO:0008360">
    <property type="term" value="P:regulation of cell shape"/>
    <property type="evidence" value="ECO:0007669"/>
    <property type="project" value="UniProtKB-KW"/>
</dbReference>